<dbReference type="KEGG" id="bbo:BBOV_I004790"/>
<evidence type="ECO:0000313" key="2">
    <source>
        <dbReference type="Proteomes" id="UP000002173"/>
    </source>
</evidence>
<dbReference type="VEuPathDB" id="PiroplasmaDB:BBOV_I004790"/>
<dbReference type="InParanoid" id="A7AWY2"/>
<name>A7AWY2_BABBO</name>
<reference evidence="2" key="2">
    <citation type="journal article" date="2020" name="Data Brief">
        <title>Transcriptome dataset of Babesia bovis life stages within vertebrate and invertebrate hosts.</title>
        <authorList>
            <person name="Ueti M.W."/>
            <person name="Johnson W.C."/>
            <person name="Kappmeyer L.S."/>
            <person name="Herndon D.R."/>
            <person name="Mousel M.R."/>
            <person name="Reif K.E."/>
            <person name="Taus N.S."/>
            <person name="Ifeonu O.O."/>
            <person name="Silva J.C."/>
            <person name="Suarez C.E."/>
            <person name="Brayton K.A."/>
        </authorList>
    </citation>
    <scope>NUCLEOTIDE SEQUENCE [LARGE SCALE GENOMIC DNA]</scope>
</reference>
<dbReference type="RefSeq" id="XP_001609128.1">
    <property type="nucleotide sequence ID" value="XM_001609078.1"/>
</dbReference>
<dbReference type="EMBL" id="AAXT01000005">
    <property type="protein sequence ID" value="EDO05560.1"/>
    <property type="molecule type" value="Genomic_DNA"/>
</dbReference>
<reference evidence="1 2" key="1">
    <citation type="journal article" date="2007" name="PLoS Pathog.">
        <title>Genome sequence of Babesia bovis and comparative analysis of apicomplexan hemoprotozoa.</title>
        <authorList>
            <person name="Brayton K.A."/>
            <person name="Lau A.O.T."/>
            <person name="Herndon D.R."/>
            <person name="Hannick L."/>
            <person name="Kappmeyer L.S."/>
            <person name="Berens S.J."/>
            <person name="Bidwell S.L."/>
            <person name="Brown W.C."/>
            <person name="Crabtree J."/>
            <person name="Fadrosh D."/>
            <person name="Feldblum T."/>
            <person name="Forberger H.A."/>
            <person name="Haas B.J."/>
            <person name="Howell J.M."/>
            <person name="Khouri H."/>
            <person name="Koo H."/>
            <person name="Mann D.J."/>
            <person name="Norimine J."/>
            <person name="Paulsen I.T."/>
            <person name="Radune D."/>
            <person name="Ren Q."/>
            <person name="Smith R.K. Jr."/>
            <person name="Suarez C.E."/>
            <person name="White O."/>
            <person name="Wortman J.R."/>
            <person name="Knowles D.P. Jr."/>
            <person name="McElwain T.F."/>
            <person name="Nene V.M."/>
        </authorList>
    </citation>
    <scope>NUCLEOTIDE SEQUENCE [LARGE SCALE GENOMIC DNA]</scope>
    <source>
        <strain evidence="1">T2Bo</strain>
    </source>
</reference>
<accession>A7AWY2</accession>
<organism evidence="1 2">
    <name type="scientific">Babesia bovis</name>
    <dbReference type="NCBI Taxonomy" id="5865"/>
    <lineage>
        <taxon>Eukaryota</taxon>
        <taxon>Sar</taxon>
        <taxon>Alveolata</taxon>
        <taxon>Apicomplexa</taxon>
        <taxon>Aconoidasida</taxon>
        <taxon>Piroplasmida</taxon>
        <taxon>Babesiidae</taxon>
        <taxon>Babesia</taxon>
    </lineage>
</organism>
<dbReference type="AlphaFoldDB" id="A7AWY2"/>
<reference evidence="2" key="3">
    <citation type="journal article" date="2021" name="Int. J. Parasitol.">
        <title>Comparative analysis of gene expression between Babesia bovis blood stages and kinetes allowed by improved genome annotation.</title>
        <authorList>
            <person name="Ueti M.W."/>
            <person name="Johnson W.C."/>
            <person name="Kappmeyer L.S."/>
            <person name="Herndon D.R."/>
            <person name="Mousel M.R."/>
            <person name="Reif K.E."/>
            <person name="Taus N.S."/>
            <person name="Ifeonu O.O."/>
            <person name="Silva J.C."/>
            <person name="Suarez C.E."/>
            <person name="Brayton K.A."/>
        </authorList>
    </citation>
    <scope>NUCLEOTIDE SEQUENCE [LARGE SCALE GENOMIC DNA]</scope>
</reference>
<dbReference type="GeneID" id="5477344"/>
<sequence>MADDCLRFVYSNDLDGLVSWLKSGSTERWDLLYKSLRNSIHRHDVAAFVCENYGLVGSGIIRRPRKIFGDESLDTVAAGLGSGSIYTSDSSRADLDMEERISIDGYSPGIYIDLLGDAIPKVEAALAFVAIVESLRNRPCDIDRLLPLLATTVERSDDCAQRITTSMAAILQVYHLVEDVSPILEFSRRMWSMDIQESHNVSKMSLISGLLRIHTGIYQGNTVFTDSNTPISVANMLCCWRSDIYSWSSHMYIYNDSSRSNHLDTTSLDDALCCYRLFTSDHSLVPRVYSIPCIISIYLKVAHVLAASPRNHNVDTHTMAWDLAEMSVSLIQSGVGVQPSIPLSAEFIFALLNCHAALQHERVLYILDMLIATIVDDDALVTFFARITPGCDSDTSLSLCLSIFHSRLMHRSDDVTVGTISVLKRVYERIVNSVHDFGSSKSILTSWLDELRLAVIPGSQCHKLLQDIRHVC</sequence>
<keyword evidence="2" id="KW-1185">Reference proteome</keyword>
<dbReference type="Proteomes" id="UP000002173">
    <property type="component" value="Unassembled WGS sequence"/>
</dbReference>
<proteinExistence type="predicted"/>
<evidence type="ECO:0000313" key="1">
    <source>
        <dbReference type="EMBL" id="EDO05560.1"/>
    </source>
</evidence>
<gene>
    <name evidence="1" type="ORF">BBOV_I004790</name>
</gene>
<protein>
    <submittedName>
        <fullName evidence="1">Uncharacterized protein</fullName>
    </submittedName>
</protein>
<dbReference type="eggNOG" id="ENOG502TN2S">
    <property type="taxonomic scope" value="Eukaryota"/>
</dbReference>
<comment type="caution">
    <text evidence="1">The sequence shown here is derived from an EMBL/GenBank/DDBJ whole genome shotgun (WGS) entry which is preliminary data.</text>
</comment>